<name>A0A3N6RJP7_9CYAN</name>
<dbReference type="Proteomes" id="UP000269154">
    <property type="component" value="Unassembled WGS sequence"/>
</dbReference>
<gene>
    <name evidence="5" type="ORF">D5R40_10560</name>
</gene>
<dbReference type="Pfam" id="PF00487">
    <property type="entry name" value="FA_desaturase"/>
    <property type="match status" value="1"/>
</dbReference>
<comment type="cofactor">
    <cofactor evidence="1">
        <name>Fe(2+)</name>
        <dbReference type="ChEBI" id="CHEBI:29033"/>
    </cofactor>
</comment>
<feature type="transmembrane region" description="Helical" evidence="3">
    <location>
        <begin position="26"/>
        <end position="43"/>
    </location>
</feature>
<protein>
    <recommendedName>
        <fullName evidence="4">Fatty acid desaturase domain-containing protein</fullName>
    </recommendedName>
</protein>
<evidence type="ECO:0000313" key="5">
    <source>
        <dbReference type="EMBL" id="RQH45684.1"/>
    </source>
</evidence>
<comment type="similarity">
    <text evidence="2">Belongs to the fatty acid desaturase type 2 family.</text>
</comment>
<reference evidence="5 6" key="1">
    <citation type="journal article" date="2018" name="ACS Chem. Biol.">
        <title>Ketoreductase domain dysfunction expands chemodiversity: malyngamide biosynthesis in the cyanobacterium Okeania hirsuta.</title>
        <authorList>
            <person name="Moss N.A."/>
            <person name="Leao T."/>
            <person name="Rankin M."/>
            <person name="McCullough T.M."/>
            <person name="Qu P."/>
            <person name="Korobeynikov A."/>
            <person name="Smith J.L."/>
            <person name="Gerwick L."/>
            <person name="Gerwick W.H."/>
        </authorList>
    </citation>
    <scope>NUCLEOTIDE SEQUENCE [LARGE SCALE GENOMIC DNA]</scope>
    <source>
        <strain evidence="5 6">PAB10Feb10-1</strain>
    </source>
</reference>
<feature type="domain" description="Fatty acid desaturase" evidence="4">
    <location>
        <begin position="26"/>
        <end position="124"/>
    </location>
</feature>
<evidence type="ECO:0000259" key="4">
    <source>
        <dbReference type="Pfam" id="PF00487"/>
    </source>
</evidence>
<evidence type="ECO:0000256" key="3">
    <source>
        <dbReference type="SAM" id="Phobius"/>
    </source>
</evidence>
<organism evidence="5 6">
    <name type="scientific">Okeania hirsuta</name>
    <dbReference type="NCBI Taxonomy" id="1458930"/>
    <lineage>
        <taxon>Bacteria</taxon>
        <taxon>Bacillati</taxon>
        <taxon>Cyanobacteriota</taxon>
        <taxon>Cyanophyceae</taxon>
        <taxon>Oscillatoriophycideae</taxon>
        <taxon>Oscillatoriales</taxon>
        <taxon>Microcoleaceae</taxon>
        <taxon>Okeania</taxon>
    </lineage>
</organism>
<dbReference type="AlphaFoldDB" id="A0A3N6RJP7"/>
<keyword evidence="3" id="KW-0472">Membrane</keyword>
<evidence type="ECO:0000256" key="1">
    <source>
        <dbReference type="ARBA" id="ARBA00001954"/>
    </source>
</evidence>
<dbReference type="GO" id="GO:0006629">
    <property type="term" value="P:lipid metabolic process"/>
    <property type="evidence" value="ECO:0007669"/>
    <property type="project" value="InterPro"/>
</dbReference>
<evidence type="ECO:0000313" key="6">
    <source>
        <dbReference type="Proteomes" id="UP000269154"/>
    </source>
</evidence>
<evidence type="ECO:0000256" key="2">
    <source>
        <dbReference type="ARBA" id="ARBA00008749"/>
    </source>
</evidence>
<dbReference type="InterPro" id="IPR005804">
    <property type="entry name" value="FA_desaturase_dom"/>
</dbReference>
<comment type="caution">
    <text evidence="5">The sequence shown here is derived from an EMBL/GenBank/DDBJ whole genome shotgun (WGS) entry which is preliminary data.</text>
</comment>
<dbReference type="OrthoDB" id="9792534at2"/>
<keyword evidence="3" id="KW-0812">Transmembrane</keyword>
<keyword evidence="6" id="KW-1185">Reference proteome</keyword>
<keyword evidence="3" id="KW-1133">Transmembrane helix</keyword>
<feature type="transmembrane region" description="Helical" evidence="3">
    <location>
        <begin position="49"/>
        <end position="70"/>
    </location>
</feature>
<proteinExistence type="inferred from homology"/>
<sequence>MKTVVSRASFVHINYFIYWYSIRSPLRIILFWIPTLFISYNLGVIKILLLYWFIPYLFIFPVILYWNIIVNHYHTETGTRTVINPISNWITHNNGYHYIHHLFPNIPWYKLPKVHQELYPEGAEVTNNFFDSFKQLQSKSHESA</sequence>
<dbReference type="EMBL" id="RCBY01000045">
    <property type="protein sequence ID" value="RQH45684.1"/>
    <property type="molecule type" value="Genomic_DNA"/>
</dbReference>
<accession>A0A3N6RJP7</accession>